<dbReference type="GO" id="GO:1902600">
    <property type="term" value="P:proton transmembrane transport"/>
    <property type="evidence" value="ECO:0007669"/>
    <property type="project" value="InterPro"/>
</dbReference>
<dbReference type="PANTHER" id="PTHR32507:SF7">
    <property type="entry name" value="K(+)_H(+) ANTIPORTER NHAP2"/>
    <property type="match status" value="1"/>
</dbReference>
<dbReference type="AlphaFoldDB" id="Q4BZX4"/>
<evidence type="ECO:0000256" key="6">
    <source>
        <dbReference type="ARBA" id="ARBA00022989"/>
    </source>
</evidence>
<evidence type="ECO:0000256" key="2">
    <source>
        <dbReference type="ARBA" id="ARBA00022448"/>
    </source>
</evidence>
<dbReference type="Pfam" id="PF00999">
    <property type="entry name" value="Na_H_Exchanger"/>
    <property type="match status" value="1"/>
</dbReference>
<comment type="subcellular location">
    <subcellularLocation>
        <location evidence="1">Cell membrane</location>
        <topology evidence="1">Multi-pass membrane protein</topology>
    </subcellularLocation>
</comment>
<evidence type="ECO:0000256" key="3">
    <source>
        <dbReference type="ARBA" id="ARBA00022449"/>
    </source>
</evidence>
<keyword evidence="8 9" id="KW-0472">Membrane</keyword>
<dbReference type="Proteomes" id="UP000003922">
    <property type="component" value="Unassembled WGS sequence"/>
</dbReference>
<evidence type="ECO:0000256" key="1">
    <source>
        <dbReference type="ARBA" id="ARBA00004651"/>
    </source>
</evidence>
<proteinExistence type="predicted"/>
<dbReference type="GO" id="GO:0015297">
    <property type="term" value="F:antiporter activity"/>
    <property type="evidence" value="ECO:0007669"/>
    <property type="project" value="UniProtKB-KW"/>
</dbReference>
<comment type="caution">
    <text evidence="11">The sequence shown here is derived from an EMBL/GenBank/DDBJ whole genome shotgun (WGS) entry which is preliminary data.</text>
</comment>
<keyword evidence="5 9" id="KW-0812">Transmembrane</keyword>
<protein>
    <submittedName>
        <fullName evidence="11">Sodium/hydrogen exchanger</fullName>
    </submittedName>
</protein>
<dbReference type="EMBL" id="AADV02000069">
    <property type="protein sequence ID" value="EAM49450.1"/>
    <property type="molecule type" value="Genomic_DNA"/>
</dbReference>
<organism evidence="11 12">
    <name type="scientific">Crocosphaera watsonii WH 8501</name>
    <dbReference type="NCBI Taxonomy" id="165597"/>
    <lineage>
        <taxon>Bacteria</taxon>
        <taxon>Bacillati</taxon>
        <taxon>Cyanobacteriota</taxon>
        <taxon>Cyanophyceae</taxon>
        <taxon>Oscillatoriophycideae</taxon>
        <taxon>Chroococcales</taxon>
        <taxon>Aphanothecaceae</taxon>
        <taxon>Crocosphaera</taxon>
    </lineage>
</organism>
<feature type="transmembrane region" description="Helical" evidence="9">
    <location>
        <begin position="333"/>
        <end position="356"/>
    </location>
</feature>
<keyword evidence="12" id="KW-1185">Reference proteome</keyword>
<name>Q4BZX4_CROWT</name>
<feature type="transmembrane region" description="Helical" evidence="9">
    <location>
        <begin position="74"/>
        <end position="99"/>
    </location>
</feature>
<evidence type="ECO:0000313" key="12">
    <source>
        <dbReference type="Proteomes" id="UP000003922"/>
    </source>
</evidence>
<dbReference type="KEGG" id="cwa:CwatDRAFT_1993"/>
<evidence type="ECO:0000256" key="9">
    <source>
        <dbReference type="SAM" id="Phobius"/>
    </source>
</evidence>
<feature type="transmembrane region" description="Helical" evidence="9">
    <location>
        <begin position="300"/>
        <end position="321"/>
    </location>
</feature>
<evidence type="ECO:0000256" key="7">
    <source>
        <dbReference type="ARBA" id="ARBA00023065"/>
    </source>
</evidence>
<feature type="transmembrane region" description="Helical" evidence="9">
    <location>
        <begin position="275"/>
        <end position="294"/>
    </location>
</feature>
<reference evidence="11" key="1">
    <citation type="submission" date="2004-02" db="EMBL/GenBank/DDBJ databases">
        <authorList>
            <consortium name="DOE Joint Genome Institute"/>
        </authorList>
    </citation>
    <scope>NUCLEOTIDE SEQUENCE [LARGE SCALE GENOMIC DNA]</scope>
    <source>
        <strain evidence="11">WH 8501</strain>
    </source>
</reference>
<dbReference type="NCBIfam" id="NF003715">
    <property type="entry name" value="PRK05326.1-2"/>
    <property type="match status" value="1"/>
</dbReference>
<reference evidence="11" key="3">
    <citation type="submission" date="2016-12" db="EMBL/GenBank/DDBJ databases">
        <title>Annotation of the draft genome assembly of Crocosphaera watsonii WH 8501.</title>
        <authorList>
            <consortium name="US DOE Joint Genome Institute (JGI-ORNL)"/>
            <person name="Larimer F."/>
            <person name="Land M."/>
        </authorList>
    </citation>
    <scope>NUCLEOTIDE SEQUENCE</scope>
    <source>
        <strain evidence="11">WH 8501</strain>
    </source>
</reference>
<feature type="transmembrane region" description="Helical" evidence="9">
    <location>
        <begin position="182"/>
        <end position="203"/>
    </location>
</feature>
<feature type="transmembrane region" description="Helical" evidence="9">
    <location>
        <begin position="12"/>
        <end position="32"/>
    </location>
</feature>
<evidence type="ECO:0000313" key="11">
    <source>
        <dbReference type="EMBL" id="EAM49450.1"/>
    </source>
</evidence>
<dbReference type="NCBIfam" id="NF003716">
    <property type="entry name" value="PRK05326.1-3"/>
    <property type="match status" value="1"/>
</dbReference>
<dbReference type="InterPro" id="IPR038770">
    <property type="entry name" value="Na+/solute_symporter_sf"/>
</dbReference>
<evidence type="ECO:0000256" key="5">
    <source>
        <dbReference type="ARBA" id="ARBA00022692"/>
    </source>
</evidence>
<keyword evidence="3" id="KW-0050">Antiport</keyword>
<feature type="transmembrane region" description="Helical" evidence="9">
    <location>
        <begin position="44"/>
        <end position="62"/>
    </location>
</feature>
<evidence type="ECO:0000256" key="8">
    <source>
        <dbReference type="ARBA" id="ARBA00023136"/>
    </source>
</evidence>
<accession>Q4BZX4</accession>
<reference evidence="11" key="2">
    <citation type="submission" date="2005-06" db="EMBL/GenBank/DDBJ databases">
        <title>Sequencing of the draft genome and assembly of Crocosphaera watsonii WH 8501.</title>
        <authorList>
            <consortium name="US DOE Joint Genome Institute (JGI-PGF)"/>
            <person name="Copeland A."/>
            <person name="Lucas S."/>
            <person name="Lapidus A."/>
            <person name="Barry K."/>
            <person name="Detter C."/>
            <person name="Glavina T."/>
            <person name="Hammon N."/>
            <person name="Israni S."/>
            <person name="Pitluck S."/>
            <person name="Richardson P."/>
        </authorList>
    </citation>
    <scope>NUCLEOTIDE SEQUENCE [LARGE SCALE GENOMIC DNA]</scope>
    <source>
        <strain evidence="11">WH 8501</strain>
    </source>
</reference>
<feature type="transmembrane region" description="Helical" evidence="9">
    <location>
        <begin position="119"/>
        <end position="138"/>
    </location>
</feature>
<evidence type="ECO:0000256" key="4">
    <source>
        <dbReference type="ARBA" id="ARBA00022475"/>
    </source>
</evidence>
<dbReference type="InterPro" id="IPR006153">
    <property type="entry name" value="Cation/H_exchanger_TM"/>
</dbReference>
<dbReference type="Gene3D" id="1.20.1530.20">
    <property type="match status" value="1"/>
</dbReference>
<sequence length="394" mass="42120">MLLLISVFASKVANKFGVPALLLFLFIGMLAGSEGIGGLSFENYNLAKTIGDLALIFILFTGGLETEWKSIRPVLVQGLIMSTLGVALTMFFLGTFAWFMLGSFSSVMVGSDGINWVDGLLLGAIISSTDAAAVFSILKSSNLKLKGNLQALLELESGSNDPMAVLLTTTLVNIVKTGDVSFLNLGITLIAQLAIGIIGGYGFGRLMTWIINNIKVNAQGLYPVISLGQVLLTYSVITLLQGNGFLGVYIAGVVLGNSNFTYKSTILDFHDAISWLMQIGMFLLLGLLVFPSQLITVAPIAIIIALFLMFIARPLSVIIGLAISPYNNSEKLFISWVGLRGAVPIILAISPIAVGIPDAKTLFNVVFFIVLISVSIQGFSLGPTARWLKLENKE</sequence>
<dbReference type="PANTHER" id="PTHR32507">
    <property type="entry name" value="NA(+)/H(+) ANTIPORTER 1"/>
    <property type="match status" value="1"/>
</dbReference>
<keyword evidence="6 9" id="KW-1133">Transmembrane helix</keyword>
<keyword evidence="4" id="KW-1003">Cell membrane</keyword>
<feature type="domain" description="Cation/H+ exchanger transmembrane" evidence="10">
    <location>
        <begin position="5"/>
        <end position="387"/>
    </location>
</feature>
<keyword evidence="2" id="KW-0813">Transport</keyword>
<feature type="transmembrane region" description="Helical" evidence="9">
    <location>
        <begin position="362"/>
        <end position="381"/>
    </location>
</feature>
<gene>
    <name evidence="11" type="ORF">CwatDRAFT_1993</name>
</gene>
<keyword evidence="7" id="KW-0406">Ion transport</keyword>
<evidence type="ECO:0000259" key="10">
    <source>
        <dbReference type="Pfam" id="PF00999"/>
    </source>
</evidence>
<dbReference type="GO" id="GO:0005886">
    <property type="term" value="C:plasma membrane"/>
    <property type="evidence" value="ECO:0007669"/>
    <property type="project" value="UniProtKB-SubCell"/>
</dbReference>